<evidence type="ECO:0000256" key="1">
    <source>
        <dbReference type="ARBA" id="ARBA00022679"/>
    </source>
</evidence>
<dbReference type="FunFam" id="3.40.630.30:FF:000005">
    <property type="entry name" value="Ribosomal protein alanine acetyltransferase"/>
    <property type="match status" value="1"/>
</dbReference>
<evidence type="ECO:0000259" key="7">
    <source>
        <dbReference type="PROSITE" id="PS51186"/>
    </source>
</evidence>
<dbReference type="Pfam" id="PF13302">
    <property type="entry name" value="Acetyltransf_3"/>
    <property type="match status" value="1"/>
</dbReference>
<evidence type="ECO:0000256" key="6">
    <source>
        <dbReference type="ARBA" id="ARBA00074015"/>
    </source>
</evidence>
<comment type="similarity">
    <text evidence="3">Belongs to the acetyltransferase family. RimJ subfamily.</text>
</comment>
<evidence type="ECO:0000256" key="5">
    <source>
        <dbReference type="ARBA" id="ARBA00048922"/>
    </source>
</evidence>
<evidence type="ECO:0000313" key="8">
    <source>
        <dbReference type="EMBL" id="MBC3861483.1"/>
    </source>
</evidence>
<organism evidence="8 9">
    <name type="scientific">Undibacterium jejuense</name>
    <dbReference type="NCBI Taxonomy" id="1344949"/>
    <lineage>
        <taxon>Bacteria</taxon>
        <taxon>Pseudomonadati</taxon>
        <taxon>Pseudomonadota</taxon>
        <taxon>Betaproteobacteria</taxon>
        <taxon>Burkholderiales</taxon>
        <taxon>Oxalobacteraceae</taxon>
        <taxon>Undibacterium</taxon>
    </lineage>
</organism>
<dbReference type="PROSITE" id="PS51186">
    <property type="entry name" value="GNAT"/>
    <property type="match status" value="1"/>
</dbReference>
<evidence type="ECO:0000256" key="4">
    <source>
        <dbReference type="ARBA" id="ARBA00039124"/>
    </source>
</evidence>
<feature type="domain" description="N-acetyltransferase" evidence="7">
    <location>
        <begin position="25"/>
        <end position="174"/>
    </location>
</feature>
<dbReference type="PANTHER" id="PTHR43792:SF8">
    <property type="entry name" value="[RIBOSOMAL PROTEIN US5]-ALANINE N-ACETYLTRANSFERASE"/>
    <property type="match status" value="1"/>
</dbReference>
<comment type="catalytic activity">
    <reaction evidence="5">
        <text>N-terminal L-alanyl-[ribosomal protein uS5] + acetyl-CoA = N-terminal N(alpha)-acetyl-L-alanyl-[ribosomal protein uS5] + CoA + H(+)</text>
        <dbReference type="Rhea" id="RHEA:43752"/>
        <dbReference type="Rhea" id="RHEA-COMP:10672"/>
        <dbReference type="Rhea" id="RHEA-COMP:10673"/>
        <dbReference type="ChEBI" id="CHEBI:15378"/>
        <dbReference type="ChEBI" id="CHEBI:57287"/>
        <dbReference type="ChEBI" id="CHEBI:57288"/>
        <dbReference type="ChEBI" id="CHEBI:64718"/>
        <dbReference type="ChEBI" id="CHEBI:83683"/>
        <dbReference type="EC" id="2.3.1.267"/>
    </reaction>
</comment>
<proteinExistence type="inferred from homology"/>
<keyword evidence="2" id="KW-0012">Acyltransferase</keyword>
<dbReference type="SUPFAM" id="SSF55729">
    <property type="entry name" value="Acyl-CoA N-acyltransferases (Nat)"/>
    <property type="match status" value="1"/>
</dbReference>
<dbReference type="RefSeq" id="WP_186911408.1">
    <property type="nucleotide sequence ID" value="NZ_JACOFV010000003.1"/>
</dbReference>
<accession>A0A923HFL4</accession>
<sequence length="183" mass="20998">MLIDSITTPRLSLGVLKPEHASILQHYLQENRQHLAAWEPIRDDRYFELAQCEERLHQQLQQMAAGNGVFLALMCDQQMIGNCHFSNIVRGVFQACHLGYAIAHTHQGKGYMTEALKAAIQHMFEQEKLHRIMANYLPENVRSAGVLERLGFEKEGYARSYLKINGEWRDHLLTALINTTVPE</sequence>
<gene>
    <name evidence="8" type="ORF">H8K32_05165</name>
</gene>
<evidence type="ECO:0000256" key="2">
    <source>
        <dbReference type="ARBA" id="ARBA00023315"/>
    </source>
</evidence>
<dbReference type="InterPro" id="IPR016181">
    <property type="entry name" value="Acyl_CoA_acyltransferase"/>
</dbReference>
<dbReference type="Gene3D" id="3.40.630.30">
    <property type="match status" value="1"/>
</dbReference>
<reference evidence="8" key="1">
    <citation type="submission" date="2020-08" db="EMBL/GenBank/DDBJ databases">
        <title>Novel species isolated from subtropical streams in China.</title>
        <authorList>
            <person name="Lu H."/>
        </authorList>
    </citation>
    <scope>NUCLEOTIDE SEQUENCE</scope>
    <source>
        <strain evidence="8">KACC 12607</strain>
    </source>
</reference>
<dbReference type="EC" id="2.3.1.267" evidence="4"/>
<name>A0A923HFL4_9BURK</name>
<dbReference type="GO" id="GO:0005737">
    <property type="term" value="C:cytoplasm"/>
    <property type="evidence" value="ECO:0007669"/>
    <property type="project" value="TreeGrafter"/>
</dbReference>
<dbReference type="PANTHER" id="PTHR43792">
    <property type="entry name" value="GNAT FAMILY, PUTATIVE (AFU_ORTHOLOGUE AFUA_3G00765)-RELATED-RELATED"/>
    <property type="match status" value="1"/>
</dbReference>
<keyword evidence="9" id="KW-1185">Reference proteome</keyword>
<dbReference type="Proteomes" id="UP000634011">
    <property type="component" value="Unassembled WGS sequence"/>
</dbReference>
<dbReference type="GO" id="GO:0008999">
    <property type="term" value="F:protein-N-terminal-alanine acetyltransferase activity"/>
    <property type="evidence" value="ECO:0007669"/>
    <property type="project" value="UniProtKB-EC"/>
</dbReference>
<evidence type="ECO:0000313" key="9">
    <source>
        <dbReference type="Proteomes" id="UP000634011"/>
    </source>
</evidence>
<dbReference type="InterPro" id="IPR000182">
    <property type="entry name" value="GNAT_dom"/>
</dbReference>
<evidence type="ECO:0000256" key="3">
    <source>
        <dbReference type="ARBA" id="ARBA00038502"/>
    </source>
</evidence>
<dbReference type="InterPro" id="IPR051531">
    <property type="entry name" value="N-acetyltransferase"/>
</dbReference>
<protein>
    <recommendedName>
        <fullName evidence="6">[Ribosomal protein uS5]-alanine N-acetyltransferase</fullName>
        <ecNumber evidence="4">2.3.1.267</ecNumber>
    </recommendedName>
</protein>
<dbReference type="EMBL" id="JACOFV010000003">
    <property type="protein sequence ID" value="MBC3861483.1"/>
    <property type="molecule type" value="Genomic_DNA"/>
</dbReference>
<dbReference type="AlphaFoldDB" id="A0A923HFL4"/>
<keyword evidence="1" id="KW-0808">Transferase</keyword>
<comment type="caution">
    <text evidence="8">The sequence shown here is derived from an EMBL/GenBank/DDBJ whole genome shotgun (WGS) entry which is preliminary data.</text>
</comment>